<keyword evidence="12 16" id="KW-0413">Isomerase</keyword>
<protein>
    <submittedName>
        <fullName evidence="16">C-8,7 sterol isomerase</fullName>
    </submittedName>
</protein>
<dbReference type="PANTHER" id="PTHR14207">
    <property type="entry name" value="STEROL ISOMERASE"/>
    <property type="match status" value="1"/>
</dbReference>
<dbReference type="GO" id="GO:0016020">
    <property type="term" value="C:membrane"/>
    <property type="evidence" value="ECO:0007669"/>
    <property type="project" value="UniProtKB-SubCell"/>
</dbReference>
<feature type="transmembrane region" description="Helical" evidence="14">
    <location>
        <begin position="176"/>
        <end position="200"/>
    </location>
</feature>
<keyword evidence="11" id="KW-0753">Steroid metabolism</keyword>
<dbReference type="Pfam" id="PF05241">
    <property type="entry name" value="EBP"/>
    <property type="match status" value="1"/>
</dbReference>
<dbReference type="GO" id="GO:0047750">
    <property type="term" value="F:cholestenol delta-isomerase activity"/>
    <property type="evidence" value="ECO:0007669"/>
    <property type="project" value="InterPro"/>
</dbReference>
<sequence length="312" mass="34653">MATVTSRNDDSSLAQAVREEFGLRFVGTQAGACVPRCPDSISTPSTGLTMNATTATTATTTTALHPFYPVAILIPDYRPNTIHPIVLLLVFFFVLAAWLGAVSWFITKRKSVRQRPLPSSEWWWAMWFAGSGIIHITFEGYYAAFHSSMAGSNWIEAQMWKMYSLSDSRYIMSDPFVYIMEGCTALVWGPLCIALALYMIPAKSPYRHPTQMIVSLGQLYGLILYYAIPIVDEWVGGSVKAVSRPEWIFYWGEFVGLNAPWAIVPSYAIYASVVAIVGAFRIAAECQPVSTSSRFEVKDDESDEGLPFLSSN</sequence>
<evidence type="ECO:0000256" key="14">
    <source>
        <dbReference type="SAM" id="Phobius"/>
    </source>
</evidence>
<evidence type="ECO:0000256" key="12">
    <source>
        <dbReference type="ARBA" id="ARBA00023235"/>
    </source>
</evidence>
<feature type="transmembrane region" description="Helical" evidence="14">
    <location>
        <begin position="85"/>
        <end position="106"/>
    </location>
</feature>
<feature type="transmembrane region" description="Helical" evidence="14">
    <location>
        <begin position="212"/>
        <end position="231"/>
    </location>
</feature>
<keyword evidence="9 13" id="KW-0472">Membrane</keyword>
<evidence type="ECO:0000256" key="4">
    <source>
        <dbReference type="ARBA" id="ARBA00022692"/>
    </source>
</evidence>
<dbReference type="PANTHER" id="PTHR14207:SF0">
    <property type="entry name" value="3-BETA-HYDROXYSTEROID-DELTA(8),DELTA(7)-ISOMERASE"/>
    <property type="match status" value="1"/>
</dbReference>
<dbReference type="PROSITE" id="PS51751">
    <property type="entry name" value="EXPERA"/>
    <property type="match status" value="1"/>
</dbReference>
<evidence type="ECO:0000256" key="7">
    <source>
        <dbReference type="ARBA" id="ARBA00023011"/>
    </source>
</evidence>
<comment type="subcellular location">
    <subcellularLocation>
        <location evidence="1">Membrane</location>
        <topology evidence="1">Multi-pass membrane protein</topology>
    </subcellularLocation>
</comment>
<evidence type="ECO:0000256" key="13">
    <source>
        <dbReference type="PROSITE-ProRule" id="PRU01087"/>
    </source>
</evidence>
<proteinExistence type="inferred from homology"/>
<evidence type="ECO:0000256" key="10">
    <source>
        <dbReference type="ARBA" id="ARBA00023166"/>
    </source>
</evidence>
<evidence type="ECO:0000256" key="6">
    <source>
        <dbReference type="ARBA" id="ARBA00022989"/>
    </source>
</evidence>
<dbReference type="AlphaFoldDB" id="A0A0F7SXM2"/>
<dbReference type="InterPro" id="IPR033118">
    <property type="entry name" value="EXPERA"/>
</dbReference>
<dbReference type="GO" id="GO:0000247">
    <property type="term" value="F:C-8 sterol isomerase activity"/>
    <property type="evidence" value="ECO:0007669"/>
    <property type="project" value="TreeGrafter"/>
</dbReference>
<keyword evidence="8" id="KW-0443">Lipid metabolism</keyword>
<accession>A0A0F7SXM2</accession>
<evidence type="ECO:0000256" key="8">
    <source>
        <dbReference type="ARBA" id="ARBA00023098"/>
    </source>
</evidence>
<keyword evidence="5" id="KW-0752">Steroid biosynthesis</keyword>
<evidence type="ECO:0000256" key="11">
    <source>
        <dbReference type="ARBA" id="ARBA00023221"/>
    </source>
</evidence>
<keyword evidence="6 13" id="KW-1133">Transmembrane helix</keyword>
<feature type="domain" description="EXPERA" evidence="15">
    <location>
        <begin position="120"/>
        <end position="269"/>
    </location>
</feature>
<keyword evidence="7" id="KW-0756">Sterol biosynthesis</keyword>
<comment type="similarity">
    <text evidence="2">Belongs to the EBP family.</text>
</comment>
<feature type="transmembrane region" description="Helical" evidence="14">
    <location>
        <begin position="122"/>
        <end position="144"/>
    </location>
</feature>
<dbReference type="InterPro" id="IPR007905">
    <property type="entry name" value="EBP"/>
</dbReference>
<name>A0A0F7SXM2_PHARH</name>
<evidence type="ECO:0000256" key="5">
    <source>
        <dbReference type="ARBA" id="ARBA00022955"/>
    </source>
</evidence>
<keyword evidence="4 13" id="KW-0812">Transmembrane</keyword>
<organism evidence="16">
    <name type="scientific">Phaffia rhodozyma</name>
    <name type="common">Yeast</name>
    <name type="synonym">Xanthophyllomyces dendrorhous</name>
    <dbReference type="NCBI Taxonomy" id="264483"/>
    <lineage>
        <taxon>Eukaryota</taxon>
        <taxon>Fungi</taxon>
        <taxon>Dikarya</taxon>
        <taxon>Basidiomycota</taxon>
        <taxon>Agaricomycotina</taxon>
        <taxon>Tremellomycetes</taxon>
        <taxon>Cystofilobasidiales</taxon>
        <taxon>Mrakiaceae</taxon>
        <taxon>Phaffia</taxon>
    </lineage>
</organism>
<evidence type="ECO:0000256" key="1">
    <source>
        <dbReference type="ARBA" id="ARBA00004141"/>
    </source>
</evidence>
<reference evidence="16" key="1">
    <citation type="submission" date="2014-08" db="EMBL/GenBank/DDBJ databases">
        <authorList>
            <person name="Sharma Rahul"/>
            <person name="Thines Marco"/>
        </authorList>
    </citation>
    <scope>NUCLEOTIDE SEQUENCE</scope>
</reference>
<dbReference type="EMBL" id="LN483166">
    <property type="protein sequence ID" value="CED84918.1"/>
    <property type="molecule type" value="Genomic_DNA"/>
</dbReference>
<dbReference type="GO" id="GO:0004769">
    <property type="term" value="F:steroid Delta-isomerase activity"/>
    <property type="evidence" value="ECO:0007669"/>
    <property type="project" value="TreeGrafter"/>
</dbReference>
<keyword evidence="3" id="KW-0444">Lipid biosynthesis</keyword>
<evidence type="ECO:0000259" key="15">
    <source>
        <dbReference type="PROSITE" id="PS51751"/>
    </source>
</evidence>
<evidence type="ECO:0000256" key="2">
    <source>
        <dbReference type="ARBA" id="ARBA00008337"/>
    </source>
</evidence>
<dbReference type="GO" id="GO:0016126">
    <property type="term" value="P:sterol biosynthetic process"/>
    <property type="evidence" value="ECO:0007669"/>
    <property type="project" value="UniProtKB-KW"/>
</dbReference>
<evidence type="ECO:0000256" key="3">
    <source>
        <dbReference type="ARBA" id="ARBA00022516"/>
    </source>
</evidence>
<evidence type="ECO:0000313" key="16">
    <source>
        <dbReference type="EMBL" id="CED84918.1"/>
    </source>
</evidence>
<dbReference type="GO" id="GO:0005783">
    <property type="term" value="C:endoplasmic reticulum"/>
    <property type="evidence" value="ECO:0007669"/>
    <property type="project" value="TreeGrafter"/>
</dbReference>
<feature type="transmembrane region" description="Helical" evidence="14">
    <location>
        <begin position="267"/>
        <end position="284"/>
    </location>
</feature>
<keyword evidence="10" id="KW-1207">Sterol metabolism</keyword>
<evidence type="ECO:0000256" key="9">
    <source>
        <dbReference type="ARBA" id="ARBA00023136"/>
    </source>
</evidence>